<dbReference type="EMBL" id="JACHYA010000002">
    <property type="protein sequence ID" value="MBB3171224.1"/>
    <property type="molecule type" value="Genomic_DNA"/>
</dbReference>
<dbReference type="Pfam" id="PF04991">
    <property type="entry name" value="LicD"/>
    <property type="match status" value="1"/>
</dbReference>
<dbReference type="InterPro" id="IPR052942">
    <property type="entry name" value="LPS_cholinephosphotransferase"/>
</dbReference>
<organism evidence="2 3">
    <name type="scientific">Parvibacter caecicola</name>
    <dbReference type="NCBI Taxonomy" id="747645"/>
    <lineage>
        <taxon>Bacteria</taxon>
        <taxon>Bacillati</taxon>
        <taxon>Actinomycetota</taxon>
        <taxon>Coriobacteriia</taxon>
        <taxon>Coriobacteriales</taxon>
        <taxon>Coriobacteriaceae</taxon>
        <taxon>Parvibacter</taxon>
    </lineage>
</organism>
<dbReference type="InterPro" id="IPR007074">
    <property type="entry name" value="LicD/FKTN/FKRP_NTP_transf"/>
</dbReference>
<dbReference type="AlphaFoldDB" id="A0A7W5GQ86"/>
<keyword evidence="2" id="KW-0808">Transferase</keyword>
<dbReference type="PANTHER" id="PTHR43404">
    <property type="entry name" value="LIPOPOLYSACCHARIDE CHOLINEPHOSPHOTRANSFERASE LICD"/>
    <property type="match status" value="1"/>
</dbReference>
<dbReference type="Proteomes" id="UP000530850">
    <property type="component" value="Unassembled WGS sequence"/>
</dbReference>
<name>A0A7W5GQ86_9ACTN</name>
<evidence type="ECO:0000313" key="3">
    <source>
        <dbReference type="Proteomes" id="UP000530850"/>
    </source>
</evidence>
<dbReference type="GeneID" id="93357305"/>
<evidence type="ECO:0000259" key="1">
    <source>
        <dbReference type="Pfam" id="PF04991"/>
    </source>
</evidence>
<reference evidence="2 3" key="1">
    <citation type="submission" date="2020-08" db="EMBL/GenBank/DDBJ databases">
        <title>Sequencing the genomes of 1000 actinobacteria strains.</title>
        <authorList>
            <person name="Klenk H.-P."/>
        </authorList>
    </citation>
    <scope>NUCLEOTIDE SEQUENCE [LARGE SCALE GENOMIC DNA]</scope>
    <source>
        <strain evidence="2 3">DSM 22242</strain>
    </source>
</reference>
<gene>
    <name evidence="2" type="ORF">FHR31_001036</name>
</gene>
<comment type="caution">
    <text evidence="2">The sequence shown here is derived from an EMBL/GenBank/DDBJ whole genome shotgun (WGS) entry which is preliminary data.</text>
</comment>
<proteinExistence type="predicted"/>
<dbReference type="GO" id="GO:0009100">
    <property type="term" value="P:glycoprotein metabolic process"/>
    <property type="evidence" value="ECO:0007669"/>
    <property type="project" value="UniProtKB-ARBA"/>
</dbReference>
<dbReference type="RefSeq" id="WP_123185996.1">
    <property type="nucleotide sequence ID" value="NZ_JACHYA010000002.1"/>
</dbReference>
<dbReference type="GO" id="GO:0016740">
    <property type="term" value="F:transferase activity"/>
    <property type="evidence" value="ECO:0007669"/>
    <property type="project" value="UniProtKB-KW"/>
</dbReference>
<dbReference type="EC" id="2.7.8.-" evidence="2"/>
<evidence type="ECO:0000313" key="2">
    <source>
        <dbReference type="EMBL" id="MBB3171224.1"/>
    </source>
</evidence>
<sequence>MEAYLSLEQIQRREFSILCRAADFFERYGIPYSLCYGSLIGAVRHGGFIPWDDDIDLFVPRASYDRLIGMVETFEAETGLILEGVRGLGLADSPIIKACDPEVRTLERGVVEPGHLWVDLFPLDGVPDDDGAARRLCSKAKRLNLIFTAKTSPVSSAVGFKRKFVKALFKVLFFYRTPLSLAREINENARTYAIDGTPFAVNLTFSYNSYQGRFKFGAEGPMVKMSFEGREFPVIADWDTALRGGYGDYMIIPPVEKRITHSLVAWVPSC</sequence>
<accession>A0A7W5GQ86</accession>
<dbReference type="PANTHER" id="PTHR43404:SF2">
    <property type="entry name" value="LIPOPOLYSACCHARIDE CHOLINEPHOSPHOTRANSFERASE LICD"/>
    <property type="match status" value="1"/>
</dbReference>
<feature type="domain" description="LicD/FKTN/FKRP nucleotidyltransferase" evidence="1">
    <location>
        <begin position="27"/>
        <end position="247"/>
    </location>
</feature>
<protein>
    <submittedName>
        <fullName evidence="2">Lipopolysaccharide cholinephosphotransferase</fullName>
        <ecNumber evidence="2">2.7.8.-</ecNumber>
    </submittedName>
</protein>